<dbReference type="Proteomes" id="UP000534783">
    <property type="component" value="Unassembled WGS sequence"/>
</dbReference>
<name>A0A7X6DTD8_9BACT</name>
<proteinExistence type="predicted"/>
<keyword evidence="3" id="KW-1185">Reference proteome</keyword>
<keyword evidence="1" id="KW-1133">Transmembrane helix</keyword>
<keyword evidence="1" id="KW-0812">Transmembrane</keyword>
<protein>
    <submittedName>
        <fullName evidence="2">Uncharacterized protein</fullName>
    </submittedName>
</protein>
<dbReference type="AlphaFoldDB" id="A0A7X6DTD8"/>
<feature type="transmembrane region" description="Helical" evidence="1">
    <location>
        <begin position="79"/>
        <end position="99"/>
    </location>
</feature>
<comment type="caution">
    <text evidence="2">The sequence shown here is derived from an EMBL/GenBank/DDBJ whole genome shotgun (WGS) entry which is preliminary data.</text>
</comment>
<dbReference type="RefSeq" id="WP_168062636.1">
    <property type="nucleotide sequence ID" value="NZ_VTOW01000004.1"/>
</dbReference>
<sequence>MKNFIRKGTWLEQTSLEIRWIYSLFLVFAFVGHLTFVMISVYRVGPGYQEIVRHYRGDEGGDEMAFPKEFLTLLEVTHFHAYIEGIVLLVLAHLFAAVPIQQKIRLGIIAAAFGATFLDLGSPWLIRYLSPQAAYAQIAAWIGMGVSYLPLTFFPLYYLWKSPPDKEGRKKKGHAAPQG</sequence>
<accession>A0A7X6DTD8</accession>
<reference evidence="2 3" key="1">
    <citation type="journal article" date="2020" name="Nature">
        <title>Bacterial chemolithoautotrophy via manganese oxidation.</title>
        <authorList>
            <person name="Yu H."/>
            <person name="Leadbetter J.R."/>
        </authorList>
    </citation>
    <scope>NUCLEOTIDE SEQUENCE [LARGE SCALE GENOMIC DNA]</scope>
    <source>
        <strain evidence="2 3">Mn-1</strain>
    </source>
</reference>
<feature type="transmembrane region" description="Helical" evidence="1">
    <location>
        <begin position="106"/>
        <end position="126"/>
    </location>
</feature>
<keyword evidence="1" id="KW-0472">Membrane</keyword>
<dbReference type="EMBL" id="VTOW01000004">
    <property type="protein sequence ID" value="NKE72693.1"/>
    <property type="molecule type" value="Genomic_DNA"/>
</dbReference>
<feature type="transmembrane region" description="Helical" evidence="1">
    <location>
        <begin position="20"/>
        <end position="42"/>
    </location>
</feature>
<gene>
    <name evidence="2" type="ORF">MNODULE_18235</name>
</gene>
<feature type="transmembrane region" description="Helical" evidence="1">
    <location>
        <begin position="138"/>
        <end position="160"/>
    </location>
</feature>
<evidence type="ECO:0000256" key="1">
    <source>
        <dbReference type="SAM" id="Phobius"/>
    </source>
</evidence>
<evidence type="ECO:0000313" key="3">
    <source>
        <dbReference type="Proteomes" id="UP000534783"/>
    </source>
</evidence>
<organism evidence="2 3">
    <name type="scientific">Candidatus Manganitrophus noduliformans</name>
    <dbReference type="NCBI Taxonomy" id="2606439"/>
    <lineage>
        <taxon>Bacteria</taxon>
        <taxon>Pseudomonadati</taxon>
        <taxon>Nitrospirota</taxon>
        <taxon>Nitrospiria</taxon>
        <taxon>Candidatus Troglogloeales</taxon>
        <taxon>Candidatus Manganitrophaceae</taxon>
        <taxon>Candidatus Manganitrophus</taxon>
    </lineage>
</organism>
<evidence type="ECO:0000313" key="2">
    <source>
        <dbReference type="EMBL" id="NKE72693.1"/>
    </source>
</evidence>